<dbReference type="EMBL" id="QSHM01000001">
    <property type="protein sequence ID" value="RHC15569.1"/>
    <property type="molecule type" value="Genomic_DNA"/>
</dbReference>
<accession>A0A413Z2K9</accession>
<dbReference type="Proteomes" id="UP000285844">
    <property type="component" value="Unassembled WGS sequence"/>
</dbReference>
<evidence type="ECO:0000313" key="1">
    <source>
        <dbReference type="EMBL" id="RHC15569.1"/>
    </source>
</evidence>
<protein>
    <submittedName>
        <fullName evidence="1">Uncharacterized protein</fullName>
    </submittedName>
</protein>
<name>A0A413Z2K9_9FIRM</name>
<organism evidence="1 2">
    <name type="scientific">Lachnospira eligens</name>
    <dbReference type="NCBI Taxonomy" id="39485"/>
    <lineage>
        <taxon>Bacteria</taxon>
        <taxon>Bacillati</taxon>
        <taxon>Bacillota</taxon>
        <taxon>Clostridia</taxon>
        <taxon>Lachnospirales</taxon>
        <taxon>Lachnospiraceae</taxon>
        <taxon>Lachnospira</taxon>
    </lineage>
</organism>
<gene>
    <name evidence="1" type="ORF">DW858_01665</name>
</gene>
<reference evidence="1 2" key="1">
    <citation type="submission" date="2018-08" db="EMBL/GenBank/DDBJ databases">
        <title>A genome reference for cultivated species of the human gut microbiota.</title>
        <authorList>
            <person name="Zou Y."/>
            <person name="Xue W."/>
            <person name="Luo G."/>
        </authorList>
    </citation>
    <scope>NUCLEOTIDE SEQUENCE [LARGE SCALE GENOMIC DNA]</scope>
    <source>
        <strain evidence="1 2">AM37-3BH</strain>
    </source>
</reference>
<evidence type="ECO:0000313" key="2">
    <source>
        <dbReference type="Proteomes" id="UP000285844"/>
    </source>
</evidence>
<dbReference type="AlphaFoldDB" id="A0A413Z2K9"/>
<comment type="caution">
    <text evidence="1">The sequence shown here is derived from an EMBL/GenBank/DDBJ whole genome shotgun (WGS) entry which is preliminary data.</text>
</comment>
<proteinExistence type="predicted"/>
<sequence>MTNNAGHFVKKLSICKHNKANDNLIHGNQYILVNIINICISGECLLLESERVEYGEIYWKISI</sequence>